<dbReference type="AlphaFoldDB" id="A0A3Q1FXH0"/>
<dbReference type="FunCoup" id="A0A3Q1FXH0">
    <property type="interactions" value="116"/>
</dbReference>
<dbReference type="InterPro" id="IPR016186">
    <property type="entry name" value="C-type_lectin-like/link_sf"/>
</dbReference>
<feature type="domain" description="C-type lectin" evidence="2">
    <location>
        <begin position="203"/>
        <end position="305"/>
    </location>
</feature>
<dbReference type="PANTHER" id="PTHR45784:SF3">
    <property type="entry name" value="C-TYPE LECTIN DOMAIN FAMILY 4 MEMBER K-LIKE-RELATED"/>
    <property type="match status" value="1"/>
</dbReference>
<dbReference type="Pfam" id="PF00059">
    <property type="entry name" value="Lectin_C"/>
    <property type="match status" value="2"/>
</dbReference>
<keyword evidence="4" id="KW-1185">Reference proteome</keyword>
<evidence type="ECO:0000259" key="2">
    <source>
        <dbReference type="PROSITE" id="PS50041"/>
    </source>
</evidence>
<dbReference type="PANTHER" id="PTHR45784">
    <property type="entry name" value="C-TYPE LECTIN DOMAIN FAMILY 20 MEMBER A-RELATED"/>
    <property type="match status" value="1"/>
</dbReference>
<name>A0A3Q1FXH0_9TELE</name>
<dbReference type="SUPFAM" id="SSF56436">
    <property type="entry name" value="C-type lectin-like"/>
    <property type="match status" value="2"/>
</dbReference>
<sequence>MAEGLIIFFVFLCIAVEGDIGKHIFIQKQANWTEAQAYCRRCHTDLSFINSQTDINKLRKDAGGTIHQGWIGLHRDPNNNTAWMWSGGGHTTYQNWADGQPNNFNGIQNTGVITTNGQWGDQADRDYFHFYCVDVTVVEEKMSWEDSCLWMTSVTLTEGTATEIILSLDYRAVTMKRIIVLILFCIAVEADIEKHIYIPKSLTWTEAQAYCQQYHTDLSSFNRQSDIEKLRNDTGGNIYHGWIGLHRDPNNNAAWMWSGGGHITYQNWAAGEPNNHLGRETNGYTNPDGTWNDASGSSPFNFYCLVTNNSQTY</sequence>
<feature type="signal peptide" evidence="1">
    <location>
        <begin position="1"/>
        <end position="18"/>
    </location>
</feature>
<reference evidence="3" key="1">
    <citation type="submission" date="2025-08" db="UniProtKB">
        <authorList>
            <consortium name="Ensembl"/>
        </authorList>
    </citation>
    <scope>IDENTIFICATION</scope>
</reference>
<evidence type="ECO:0000313" key="4">
    <source>
        <dbReference type="Proteomes" id="UP000257200"/>
    </source>
</evidence>
<dbReference type="STRING" id="80966.ENSAPOP00000011065"/>
<feature type="domain" description="C-type lectin" evidence="2">
    <location>
        <begin position="23"/>
        <end position="133"/>
    </location>
</feature>
<dbReference type="SMART" id="SM00034">
    <property type="entry name" value="CLECT"/>
    <property type="match status" value="2"/>
</dbReference>
<dbReference type="Ensembl" id="ENSAPOT00000031449.1">
    <property type="protein sequence ID" value="ENSAPOP00000011065.1"/>
    <property type="gene ID" value="ENSAPOG00000000370.1"/>
</dbReference>
<accession>A0A3Q1FXH0</accession>
<dbReference type="InterPro" id="IPR001304">
    <property type="entry name" value="C-type_lectin-like"/>
</dbReference>
<evidence type="ECO:0000256" key="1">
    <source>
        <dbReference type="SAM" id="SignalP"/>
    </source>
</evidence>
<evidence type="ECO:0000313" key="3">
    <source>
        <dbReference type="Ensembl" id="ENSAPOP00000011065.1"/>
    </source>
</evidence>
<dbReference type="Gene3D" id="3.10.100.10">
    <property type="entry name" value="Mannose-Binding Protein A, subunit A"/>
    <property type="match status" value="2"/>
</dbReference>
<dbReference type="InParanoid" id="A0A3Q1FXH0"/>
<reference evidence="3" key="2">
    <citation type="submission" date="2025-09" db="UniProtKB">
        <authorList>
            <consortium name="Ensembl"/>
        </authorList>
    </citation>
    <scope>IDENTIFICATION</scope>
</reference>
<dbReference type="InterPro" id="IPR016187">
    <property type="entry name" value="CTDL_fold"/>
</dbReference>
<dbReference type="GeneTree" id="ENSGT01100000263473"/>
<dbReference type="Proteomes" id="UP000257200">
    <property type="component" value="Unplaced"/>
</dbReference>
<proteinExistence type="predicted"/>
<protein>
    <recommendedName>
        <fullName evidence="2">C-type lectin domain-containing protein</fullName>
    </recommendedName>
</protein>
<feature type="chain" id="PRO_5018557318" description="C-type lectin domain-containing protein" evidence="1">
    <location>
        <begin position="19"/>
        <end position="313"/>
    </location>
</feature>
<keyword evidence="1" id="KW-0732">Signal</keyword>
<organism evidence="3 4">
    <name type="scientific">Acanthochromis polyacanthus</name>
    <name type="common">spiny chromis</name>
    <dbReference type="NCBI Taxonomy" id="80966"/>
    <lineage>
        <taxon>Eukaryota</taxon>
        <taxon>Metazoa</taxon>
        <taxon>Chordata</taxon>
        <taxon>Craniata</taxon>
        <taxon>Vertebrata</taxon>
        <taxon>Euteleostomi</taxon>
        <taxon>Actinopterygii</taxon>
        <taxon>Neopterygii</taxon>
        <taxon>Teleostei</taxon>
        <taxon>Neoteleostei</taxon>
        <taxon>Acanthomorphata</taxon>
        <taxon>Ovalentaria</taxon>
        <taxon>Pomacentridae</taxon>
        <taxon>Acanthochromis</taxon>
    </lineage>
</organism>
<dbReference type="PROSITE" id="PS50041">
    <property type="entry name" value="C_TYPE_LECTIN_2"/>
    <property type="match status" value="2"/>
</dbReference>